<protein>
    <submittedName>
        <fullName evidence="3">Secreted protein</fullName>
    </submittedName>
</protein>
<gene>
    <name evidence="1" type="ORF">HPLM_LOCUS4138</name>
</gene>
<evidence type="ECO:0000313" key="2">
    <source>
        <dbReference type="Proteomes" id="UP000268014"/>
    </source>
</evidence>
<dbReference type="AlphaFoldDB" id="A0A0N4W303"/>
<proteinExistence type="predicted"/>
<reference evidence="3" key="1">
    <citation type="submission" date="2017-02" db="UniProtKB">
        <authorList>
            <consortium name="WormBaseParasite"/>
        </authorList>
    </citation>
    <scope>IDENTIFICATION</scope>
</reference>
<keyword evidence="2" id="KW-1185">Reference proteome</keyword>
<reference evidence="1 2" key="2">
    <citation type="submission" date="2018-11" db="EMBL/GenBank/DDBJ databases">
        <authorList>
            <consortium name="Pathogen Informatics"/>
        </authorList>
    </citation>
    <scope>NUCLEOTIDE SEQUENCE [LARGE SCALE GENOMIC DNA]</scope>
    <source>
        <strain evidence="1 2">MHpl1</strain>
    </source>
</reference>
<dbReference type="WBParaSite" id="HPLM_0000414601-mRNA-1">
    <property type="protein sequence ID" value="HPLM_0000414601-mRNA-1"/>
    <property type="gene ID" value="HPLM_0000414601"/>
</dbReference>
<evidence type="ECO:0000313" key="3">
    <source>
        <dbReference type="WBParaSite" id="HPLM_0000414601-mRNA-1"/>
    </source>
</evidence>
<dbReference type="Proteomes" id="UP000268014">
    <property type="component" value="Unassembled WGS sequence"/>
</dbReference>
<sequence>MVPLLPLQEQFPQLRRQTVLHRMALLRLVLVQVLAQLALVVGVEVELRVLEVEQLLLHYSFLLRLHLNRLVLRHLHLNSLARRRLLQNSLVLHRLLHSLVLHRLLHNLP</sequence>
<accession>A0A0N4W303</accession>
<organism evidence="3">
    <name type="scientific">Haemonchus placei</name>
    <name type="common">Barber's pole worm</name>
    <dbReference type="NCBI Taxonomy" id="6290"/>
    <lineage>
        <taxon>Eukaryota</taxon>
        <taxon>Metazoa</taxon>
        <taxon>Ecdysozoa</taxon>
        <taxon>Nematoda</taxon>
        <taxon>Chromadorea</taxon>
        <taxon>Rhabditida</taxon>
        <taxon>Rhabditina</taxon>
        <taxon>Rhabditomorpha</taxon>
        <taxon>Strongyloidea</taxon>
        <taxon>Trichostrongylidae</taxon>
        <taxon>Haemonchus</taxon>
    </lineage>
</organism>
<name>A0A0N4W303_HAEPC</name>
<evidence type="ECO:0000313" key="1">
    <source>
        <dbReference type="EMBL" id="VDO22504.1"/>
    </source>
</evidence>
<dbReference type="EMBL" id="UZAF01016177">
    <property type="protein sequence ID" value="VDO22504.1"/>
    <property type="molecule type" value="Genomic_DNA"/>
</dbReference>